<feature type="region of interest" description="Disordered" evidence="1">
    <location>
        <begin position="389"/>
        <end position="441"/>
    </location>
</feature>
<accession>A0A423W4H3</accession>
<feature type="compositionally biased region" description="Low complexity" evidence="1">
    <location>
        <begin position="300"/>
        <end position="322"/>
    </location>
</feature>
<sequence>MSADLFAEFGSFNSGTSQQSSHTSQARSKPTIATNNDPFAFLSSPSAQTASPQTFNFQGPSPSQTWPSIQGQQGQQGGNNGVGYFGAFGATTSTPHQPVQESGDDDDDGWGDFEEAPPSATTTQPRGPLSTSNTPLSITGLAAASKPPPIRAGVTRVDTLDLMTNNLVGNMESRKDPEPWQSRQQWQPTTVQSPSLWSPPPPPQPSPVPEITKATVTARSPNPDVLFDADDFDGEAPDDDDDDFGDFETGETGETEAAPREATSVQPAIADLLSIDFGTPAPQPAQTLKVPTGMSGRKGTPTQLTSTLTLSASPHSPSSLYPNAPKSPAFSDRNPFPGLAVTTPVSGGFPQELQDDKEKSPDPITAWPDAESAATDKDDWDSFAEFPADASSAIPEGPPADSSSWDWDAVDAPQPSRKPTAPKPVQHKVSASESVGPPPTNIPPPSILLSIFPELLEEAESKLYKPTARQPQAVKDRIYADPATLSYLKGYIVLATVAARILTGRKLRWHRDKFLSQGMSISAAGSKGGMKLAGVDKAQTAREDREAADVVGVWRDYVGKLKTAVAQANIGMQKQPVKMEPLKVPEINDHMAVTTAKVVPTAPKACVVCGLKRDERVKGVDVDVEDSFGEWWIDHWGHRACRNFWLRNEEKLRSR</sequence>
<dbReference type="OrthoDB" id="5420391at2759"/>
<gene>
    <name evidence="2" type="ORF">VSDG_04459</name>
</gene>
<feature type="compositionally biased region" description="Low complexity" evidence="1">
    <location>
        <begin position="14"/>
        <end position="28"/>
    </location>
</feature>
<feature type="region of interest" description="Disordered" evidence="1">
    <location>
        <begin position="168"/>
        <end position="376"/>
    </location>
</feature>
<name>A0A423W4H3_CYTCH</name>
<proteinExistence type="predicted"/>
<evidence type="ECO:0000313" key="2">
    <source>
        <dbReference type="EMBL" id="ROV98216.1"/>
    </source>
</evidence>
<feature type="compositionally biased region" description="Polar residues" evidence="1">
    <location>
        <begin position="31"/>
        <end position="69"/>
    </location>
</feature>
<feature type="compositionally biased region" description="Acidic residues" evidence="1">
    <location>
        <begin position="227"/>
        <end position="254"/>
    </location>
</feature>
<protein>
    <recommendedName>
        <fullName evidence="4">Serine/threonine-protein kinase ppk6</fullName>
    </recommendedName>
</protein>
<dbReference type="AlphaFoldDB" id="A0A423W4H3"/>
<reference evidence="2 3" key="1">
    <citation type="submission" date="2015-09" db="EMBL/GenBank/DDBJ databases">
        <title>Host preference determinants of Valsa canker pathogens revealed by comparative genomics.</title>
        <authorList>
            <person name="Yin Z."/>
            <person name="Huang L."/>
        </authorList>
    </citation>
    <scope>NUCLEOTIDE SEQUENCE [LARGE SCALE GENOMIC DNA]</scope>
    <source>
        <strain evidence="2 3">YSFL</strain>
    </source>
</reference>
<feature type="compositionally biased region" description="Gly residues" evidence="1">
    <location>
        <begin position="74"/>
        <end position="86"/>
    </location>
</feature>
<comment type="caution">
    <text evidence="2">The sequence shown here is derived from an EMBL/GenBank/DDBJ whole genome shotgun (WGS) entry which is preliminary data.</text>
</comment>
<evidence type="ECO:0000313" key="3">
    <source>
        <dbReference type="Proteomes" id="UP000284375"/>
    </source>
</evidence>
<organism evidence="2 3">
    <name type="scientific">Cytospora chrysosperma</name>
    <name type="common">Cytospora canker fungus</name>
    <name type="synonym">Sphaeria chrysosperma</name>
    <dbReference type="NCBI Taxonomy" id="252740"/>
    <lineage>
        <taxon>Eukaryota</taxon>
        <taxon>Fungi</taxon>
        <taxon>Dikarya</taxon>
        <taxon>Ascomycota</taxon>
        <taxon>Pezizomycotina</taxon>
        <taxon>Sordariomycetes</taxon>
        <taxon>Sordariomycetidae</taxon>
        <taxon>Diaporthales</taxon>
        <taxon>Cytosporaceae</taxon>
        <taxon>Cytospora</taxon>
    </lineage>
</organism>
<feature type="compositionally biased region" description="Polar residues" evidence="1">
    <location>
        <begin position="90"/>
        <end position="100"/>
    </location>
</feature>
<evidence type="ECO:0008006" key="4">
    <source>
        <dbReference type="Google" id="ProtNLM"/>
    </source>
</evidence>
<dbReference type="Proteomes" id="UP000284375">
    <property type="component" value="Unassembled WGS sequence"/>
</dbReference>
<feature type="compositionally biased region" description="Acidic residues" evidence="1">
    <location>
        <begin position="102"/>
        <end position="115"/>
    </location>
</feature>
<feature type="region of interest" description="Disordered" evidence="1">
    <location>
        <begin position="1"/>
        <end position="156"/>
    </location>
</feature>
<feature type="compositionally biased region" description="Pro residues" evidence="1">
    <location>
        <begin position="197"/>
        <end position="208"/>
    </location>
</feature>
<feature type="compositionally biased region" description="Polar residues" evidence="1">
    <location>
        <begin position="119"/>
        <end position="137"/>
    </location>
</feature>
<evidence type="ECO:0000256" key="1">
    <source>
        <dbReference type="SAM" id="MobiDB-lite"/>
    </source>
</evidence>
<dbReference type="PANTHER" id="PTHR42084:SF1">
    <property type="entry name" value="SERINE_THREONINE-PROTEIN KINASE PPK6"/>
    <property type="match status" value="1"/>
</dbReference>
<feature type="compositionally biased region" description="Polar residues" evidence="1">
    <location>
        <begin position="181"/>
        <end position="192"/>
    </location>
</feature>
<dbReference type="PANTHER" id="PTHR42084">
    <property type="entry name" value="YALI0E26631P"/>
    <property type="match status" value="1"/>
</dbReference>
<keyword evidence="3" id="KW-1185">Reference proteome</keyword>
<dbReference type="EMBL" id="LJZO01000014">
    <property type="protein sequence ID" value="ROV98216.1"/>
    <property type="molecule type" value="Genomic_DNA"/>
</dbReference>
<feature type="compositionally biased region" description="Low complexity" evidence="1">
    <location>
        <begin position="399"/>
        <end position="413"/>
    </location>
</feature>
<dbReference type="STRING" id="252740.A0A423W4H3"/>